<evidence type="ECO:0000256" key="1">
    <source>
        <dbReference type="SAM" id="Phobius"/>
    </source>
</evidence>
<feature type="transmembrane region" description="Helical" evidence="1">
    <location>
        <begin position="90"/>
        <end position="110"/>
    </location>
</feature>
<dbReference type="OrthoDB" id="7067803at2"/>
<reference evidence="2 3" key="1">
    <citation type="submission" date="2016-06" db="EMBL/GenBank/DDBJ databases">
        <authorList>
            <person name="Kjaerup R.B."/>
            <person name="Dalgaard T.S."/>
            <person name="Juul-Madsen H.R."/>
        </authorList>
    </citation>
    <scope>NUCLEOTIDE SEQUENCE [LARGE SCALE GENOMIC DNA]</scope>
    <source>
        <strain evidence="2 3">1S159</strain>
    </source>
</reference>
<accession>A0A1B9NTC1</accession>
<dbReference type="Proteomes" id="UP000093523">
    <property type="component" value="Unassembled WGS sequence"/>
</dbReference>
<sequence>MSNTQGTQKQETPQDGFRWTQTYDIQQPQSTQAMVIPKSEWEALKVSISRIKDSNSLTHTIGSALIGAGLSIVAAAIFTPFTVEQRVDEVIMWAIGISSTFCGLVSCFYAHREKALVTTSATNVLSQMEIVESRYQKDA</sequence>
<gene>
    <name evidence="2" type="ORF">A6E04_20700</name>
</gene>
<feature type="transmembrane region" description="Helical" evidence="1">
    <location>
        <begin position="57"/>
        <end position="78"/>
    </location>
</feature>
<protein>
    <submittedName>
        <fullName evidence="2">Uncharacterized protein</fullName>
    </submittedName>
</protein>
<dbReference type="RefSeq" id="WP_065612281.1">
    <property type="nucleotide sequence ID" value="NZ_CAWMPN010000044.1"/>
</dbReference>
<evidence type="ECO:0000313" key="2">
    <source>
        <dbReference type="EMBL" id="OCH15953.1"/>
    </source>
</evidence>
<keyword evidence="1" id="KW-0812">Transmembrane</keyword>
<keyword evidence="1" id="KW-1133">Transmembrane helix</keyword>
<keyword evidence="1" id="KW-0472">Membrane</keyword>
<dbReference type="EMBL" id="MAJU01000044">
    <property type="protein sequence ID" value="OCH15953.1"/>
    <property type="molecule type" value="Genomic_DNA"/>
</dbReference>
<dbReference type="AlphaFoldDB" id="A0A1B9NTC1"/>
<name>A0A1B9NTC1_ALILO</name>
<evidence type="ECO:0000313" key="3">
    <source>
        <dbReference type="Proteomes" id="UP000093523"/>
    </source>
</evidence>
<comment type="caution">
    <text evidence="2">The sequence shown here is derived from an EMBL/GenBank/DDBJ whole genome shotgun (WGS) entry which is preliminary data.</text>
</comment>
<organism evidence="2 3">
    <name type="scientific">Aliivibrio logei</name>
    <name type="common">Vibrio logei</name>
    <dbReference type="NCBI Taxonomy" id="688"/>
    <lineage>
        <taxon>Bacteria</taxon>
        <taxon>Pseudomonadati</taxon>
        <taxon>Pseudomonadota</taxon>
        <taxon>Gammaproteobacteria</taxon>
        <taxon>Vibrionales</taxon>
        <taxon>Vibrionaceae</taxon>
        <taxon>Aliivibrio</taxon>
    </lineage>
</organism>
<proteinExistence type="predicted"/>